<name>A0A4R0PH23_9HYPH</name>
<feature type="transmembrane region" description="Helical" evidence="1">
    <location>
        <begin position="7"/>
        <end position="26"/>
    </location>
</feature>
<keyword evidence="1" id="KW-0812">Transmembrane</keyword>
<proteinExistence type="predicted"/>
<sequence>MNRLIGYAMRIALIILFSFIVVVFVWDQLWNHGFYTNEIVNQATEFLRSLGVLKEIRRTPVMPI</sequence>
<organism evidence="2 3">
    <name type="scientific">Oricola cellulosilytica</name>
    <dbReference type="NCBI Taxonomy" id="1429082"/>
    <lineage>
        <taxon>Bacteria</taxon>
        <taxon>Pseudomonadati</taxon>
        <taxon>Pseudomonadota</taxon>
        <taxon>Alphaproteobacteria</taxon>
        <taxon>Hyphomicrobiales</taxon>
        <taxon>Ahrensiaceae</taxon>
        <taxon>Oricola</taxon>
    </lineage>
</organism>
<accession>A0A4R0PH23</accession>
<evidence type="ECO:0000256" key="1">
    <source>
        <dbReference type="SAM" id="Phobius"/>
    </source>
</evidence>
<keyword evidence="1" id="KW-1133">Transmembrane helix</keyword>
<dbReference type="Proteomes" id="UP000291301">
    <property type="component" value="Unassembled WGS sequence"/>
</dbReference>
<protein>
    <submittedName>
        <fullName evidence="2">Uncharacterized protein</fullName>
    </submittedName>
</protein>
<keyword evidence="1" id="KW-0472">Membrane</keyword>
<keyword evidence="3" id="KW-1185">Reference proteome</keyword>
<dbReference type="AlphaFoldDB" id="A0A4R0PH23"/>
<dbReference type="RefSeq" id="WP_131564803.1">
    <property type="nucleotide sequence ID" value="NZ_JAINFK010000001.1"/>
</dbReference>
<evidence type="ECO:0000313" key="2">
    <source>
        <dbReference type="EMBL" id="TCD16173.1"/>
    </source>
</evidence>
<gene>
    <name evidence="2" type="ORF">E0D97_01690</name>
</gene>
<evidence type="ECO:0000313" key="3">
    <source>
        <dbReference type="Proteomes" id="UP000291301"/>
    </source>
</evidence>
<comment type="caution">
    <text evidence="2">The sequence shown here is derived from an EMBL/GenBank/DDBJ whole genome shotgun (WGS) entry which is preliminary data.</text>
</comment>
<reference evidence="2 3" key="1">
    <citation type="journal article" date="2015" name="Antonie Van Leeuwenhoek">
        <title>Oricola cellulosilytica gen. nov., sp. nov., a cellulose-degrading bacterium of the family Phyllobacteriaceae isolated from surface seashore water, and emended descriptions of Mesorhizobium loti and Phyllobacterium myrsinacearum.</title>
        <authorList>
            <person name="Hameed A."/>
            <person name="Shahina M."/>
            <person name="Lai W.A."/>
            <person name="Lin S.Y."/>
            <person name="Young L.S."/>
            <person name="Liu Y.C."/>
            <person name="Hsu Y.H."/>
            <person name="Young C.C."/>
        </authorList>
    </citation>
    <scope>NUCLEOTIDE SEQUENCE [LARGE SCALE GENOMIC DNA]</scope>
    <source>
        <strain evidence="2 3">KCTC 52183</strain>
    </source>
</reference>
<dbReference type="EMBL" id="SJST01000001">
    <property type="protein sequence ID" value="TCD16173.1"/>
    <property type="molecule type" value="Genomic_DNA"/>
</dbReference>